<evidence type="ECO:0000256" key="1">
    <source>
        <dbReference type="SAM" id="Coils"/>
    </source>
</evidence>
<dbReference type="EMBL" id="BSOU01000003">
    <property type="protein sequence ID" value="GLR74651.1"/>
    <property type="molecule type" value="Genomic_DNA"/>
</dbReference>
<evidence type="ECO:0000256" key="2">
    <source>
        <dbReference type="SAM" id="Phobius"/>
    </source>
</evidence>
<reference evidence="6" key="3">
    <citation type="journal article" date="2019" name="Int. J. Syst. Evol. Microbiol.">
        <title>The Global Catalogue of Microorganisms (GCM) 10K type strain sequencing project: providing services to taxonomists for standard genome sequencing and annotation.</title>
        <authorList>
            <consortium name="The Broad Institute Genomics Platform"/>
            <consortium name="The Broad Institute Genome Sequencing Center for Infectious Disease"/>
            <person name="Wu L."/>
            <person name="Ma J."/>
        </authorList>
    </citation>
    <scope>NUCLEOTIDE SEQUENCE [LARGE SCALE GENOMIC DNA]</scope>
    <source>
        <strain evidence="6">NBRC 105001</strain>
    </source>
</reference>
<keyword evidence="6" id="KW-1185">Reference proteome</keyword>
<dbReference type="Proteomes" id="UP001156660">
    <property type="component" value="Unassembled WGS sequence"/>
</dbReference>
<proteinExistence type="predicted"/>
<evidence type="ECO:0000313" key="6">
    <source>
        <dbReference type="Proteomes" id="UP001156660"/>
    </source>
</evidence>
<sequence>MKSTLTSQQPKFDGLLDQLEYNRALILRLTDKKEEFGENELIIQREIRLRCDELQQKLDNIERLIIGHKEALENSPQFNEIGKDDLNFNLIKLKQRQQDYKALYQNSELQKIKTDNDEYYPVQHWELELQDNKKIPPFIPRETRQICTHKAENKLNGKATHITSNRKVDYSIANFVYADDDSALDNRYVWYWEEEKNHYAETGEASWVPTNPNVAITNSFGFAQPISVISYHLMMEKNEETKEDRLRLAKILSIQAFMMQREGENNHARYGISSSPIKLTTKARFFVYPLDESPFLSKSMETLSSIKKEEANNASSGDCIESVVAFGVSPDDIDTRKYRYQEYLYNGKIAVHCTLPEWNHRLRKVLSIVQRQINEYNLVLSAFYVRLSALNEMIDLLKLQTEYPFKGVEKMDWTALALSGIKMKVLGMTWDVFFRNEDKERILEAEDRESLYKALVALRNAMMETMENPESTISPLHNALAKEKGHVNYSCDQLWDLINSSALKSELQRYVECAKAAINDESQHEKIKNGFAPGPYMVEEGNWALIFNTIAECYAALSSSSKHKQKLFDEVVSPSLDSLLSIDPEHELYKQFDSVWAKKNAGSAQAINEDENGISVVNKSNSYINEQIRDYSDLIQKRSNNHSETLLDRIFSEDIVITFEKIWDLKGLVVPGPGSPCVLQVILSCFQKEIFSDLYKKIKGDAAYHLRFFNSVSRVFRVLEVTKGKSRAFDLSDIFRAFVVTQNTQGNKERRFAASKSLKRYSENIANGDGGLTDTFYKHFDGRQSKYNQFAFAKVLYVYYNLTTNIQIALSLEDQAKEKGWDSNRVQLELIKSTLTVTSDTLSMAKSIAVVVERLKVTSIAKGHFDFSIKLLGSSLDHLAKILTVATLITTAIAINEYDPADSDAFLMASTASLIADSLLLYGWMVGSGVLVVVGTAITVLVIAVELVQMYQLANSAEAQKRLLTLWSQFKEGFERDKVMALINSSEVVTTLRDYRSGTPLELDIDIKYNKSKDELIKVLHSSPFDQLNNCQKTKKEVAIVADKLSESMWGLFINKGYVELGGLSWRAVIPMYLLGYQKAHIESLVTFDTRLDEFSGIKNIYDIINYYEQVKSINIDLENNKESAFISILNSNAENQFDRIHVATLLEQGVFIPPNKEDQRFFLDSVWQHETYRIPKLKSEGFK</sequence>
<reference evidence="3" key="1">
    <citation type="journal article" date="2014" name="Int. J. Syst. Evol. Microbiol.">
        <title>Complete genome of a new Firmicutes species belonging to the dominant human colonic microbiota ('Ruminococcus bicirculans') reveals two chromosomes and a selective capacity to utilize plant glucans.</title>
        <authorList>
            <consortium name="NISC Comparative Sequencing Program"/>
            <person name="Wegmann U."/>
            <person name="Louis P."/>
            <person name="Goesmann A."/>
            <person name="Henrissat B."/>
            <person name="Duncan S.H."/>
            <person name="Flint H.J."/>
        </authorList>
    </citation>
    <scope>NUCLEOTIDE SEQUENCE</scope>
    <source>
        <strain evidence="3">NBRC 105001</strain>
    </source>
</reference>
<dbReference type="AlphaFoldDB" id="A0A2S7XHT5"/>
<reference evidence="4 5" key="2">
    <citation type="submission" date="2016-12" db="EMBL/GenBank/DDBJ databases">
        <title>Diversity of luminous bacteria.</title>
        <authorList>
            <person name="Yoshizawa S."/>
            <person name="Kogure K."/>
        </authorList>
    </citation>
    <scope>NUCLEOTIDE SEQUENCE [LARGE SCALE GENOMIC DNA]</scope>
    <source>
        <strain evidence="4 5">NBRC 105001</strain>
    </source>
</reference>
<protein>
    <submittedName>
        <fullName evidence="4">Uncharacterized protein</fullName>
    </submittedName>
</protein>
<keyword evidence="2" id="KW-0812">Transmembrane</keyword>
<feature type="transmembrane region" description="Helical" evidence="2">
    <location>
        <begin position="919"/>
        <end position="945"/>
    </location>
</feature>
<evidence type="ECO:0000313" key="5">
    <source>
        <dbReference type="Proteomes" id="UP000239273"/>
    </source>
</evidence>
<dbReference type="EMBL" id="MSCP01000001">
    <property type="protein sequence ID" value="PQJ93275.1"/>
    <property type="molecule type" value="Genomic_DNA"/>
</dbReference>
<reference evidence="3" key="4">
    <citation type="submission" date="2023-01" db="EMBL/GenBank/DDBJ databases">
        <title>Draft genome sequence of Aliivibrio sifiae strain NBRC 105001.</title>
        <authorList>
            <person name="Sun Q."/>
            <person name="Mori K."/>
        </authorList>
    </citation>
    <scope>NUCLEOTIDE SEQUENCE</scope>
    <source>
        <strain evidence="3">NBRC 105001</strain>
    </source>
</reference>
<keyword evidence="2" id="KW-1133">Transmembrane helix</keyword>
<dbReference type="RefSeq" id="WP_105063001.1">
    <property type="nucleotide sequence ID" value="NZ_BSOU01000003.1"/>
</dbReference>
<evidence type="ECO:0000313" key="4">
    <source>
        <dbReference type="EMBL" id="PQJ93275.1"/>
    </source>
</evidence>
<comment type="caution">
    <text evidence="4">The sequence shown here is derived from an EMBL/GenBank/DDBJ whole genome shotgun (WGS) entry which is preliminary data.</text>
</comment>
<organism evidence="4 5">
    <name type="scientific">Aliivibrio sifiae</name>
    <dbReference type="NCBI Taxonomy" id="566293"/>
    <lineage>
        <taxon>Bacteria</taxon>
        <taxon>Pseudomonadati</taxon>
        <taxon>Pseudomonadota</taxon>
        <taxon>Gammaproteobacteria</taxon>
        <taxon>Vibrionales</taxon>
        <taxon>Vibrionaceae</taxon>
        <taxon>Aliivibrio</taxon>
    </lineage>
</organism>
<gene>
    <name evidence="4" type="ORF">BTO23_04055</name>
    <name evidence="3" type="ORF">GCM10007855_15250</name>
</gene>
<accession>A0A2S7XHT5</accession>
<dbReference type="Proteomes" id="UP000239273">
    <property type="component" value="Unassembled WGS sequence"/>
</dbReference>
<keyword evidence="1" id="KW-0175">Coiled coil</keyword>
<keyword evidence="2" id="KW-0472">Membrane</keyword>
<feature type="coiled-coil region" evidence="1">
    <location>
        <begin position="44"/>
        <end position="71"/>
    </location>
</feature>
<name>A0A2S7XHT5_9GAMM</name>
<evidence type="ECO:0000313" key="3">
    <source>
        <dbReference type="EMBL" id="GLR74651.1"/>
    </source>
</evidence>
<dbReference type="OrthoDB" id="5918332at2"/>